<protein>
    <submittedName>
        <fullName evidence="1">Uncharacterized protein</fullName>
    </submittedName>
</protein>
<dbReference type="EMBL" id="MZ501267">
    <property type="protein sequence ID" value="QZA70595.1"/>
    <property type="molecule type" value="Genomic_DNA"/>
</dbReference>
<sequence>MNVDAVNLTLTQLKSLGLSAFNKLNGVVTSLPPSSLIFTKASADDKVLLQDVQSKAGVLMNKISLGSIFPDGIDIRPYKKAIVQEQNQVNELTAAALNTKYATTLTVNDPDVLDTATGFDPASVRDFLTFCRVFGFYELTLNSVHLSTIDGKLIISVNSTHDYFTGFVEVLV</sequence>
<dbReference type="RefSeq" id="YP_010667868.1">
    <property type="nucleotide sequence ID" value="NC_070952.1"/>
</dbReference>
<evidence type="ECO:0000313" key="2">
    <source>
        <dbReference type="Proteomes" id="UP000827517"/>
    </source>
</evidence>
<reference evidence="1" key="1">
    <citation type="submission" date="2021-07" db="EMBL/GenBank/DDBJ databases">
        <authorList>
            <person name="Roth S.J."/>
            <person name="Krukonis G.P."/>
            <person name="Delesalle V.A."/>
        </authorList>
    </citation>
    <scope>NUCLEOTIDE SEQUENCE</scope>
</reference>
<keyword evidence="2" id="KW-1185">Reference proteome</keyword>
<dbReference type="Proteomes" id="UP000827517">
    <property type="component" value="Segment"/>
</dbReference>
<dbReference type="GeneID" id="77944000"/>
<organism evidence="1 2">
    <name type="scientific">Erwinia phage AH04</name>
    <dbReference type="NCBI Taxonomy" id="2869569"/>
    <lineage>
        <taxon>Viruses</taxon>
        <taxon>Duplodnaviria</taxon>
        <taxon>Heunggongvirae</taxon>
        <taxon>Uroviricota</taxon>
        <taxon>Caudoviricetes</taxon>
        <taxon>Chimalliviridae</taxon>
        <taxon>Meadowvirus</taxon>
        <taxon>Meadowvirus AH04</taxon>
    </lineage>
</organism>
<name>A0AAE7X0J8_9CAUD</name>
<accession>A0AAE7X0J8</accession>
<gene>
    <name evidence="1" type="primary">114</name>
    <name evidence="1" type="ORF">AH04_114</name>
</gene>
<evidence type="ECO:0000313" key="1">
    <source>
        <dbReference type="EMBL" id="QZA70595.1"/>
    </source>
</evidence>
<proteinExistence type="predicted"/>
<dbReference type="KEGG" id="vg:77944000"/>